<evidence type="ECO:0000256" key="1">
    <source>
        <dbReference type="SAM" id="MobiDB-lite"/>
    </source>
</evidence>
<feature type="non-terminal residue" evidence="3">
    <location>
        <position position="1"/>
    </location>
</feature>
<feature type="transmembrane region" description="Helical" evidence="2">
    <location>
        <begin position="40"/>
        <end position="59"/>
    </location>
</feature>
<accession>H0HM71</accession>
<name>H0HM71_9HYPH</name>
<feature type="transmembrane region" description="Helical" evidence="2">
    <location>
        <begin position="65"/>
        <end position="86"/>
    </location>
</feature>
<dbReference type="RefSeq" id="WP_008834883.1">
    <property type="nucleotide sequence ID" value="NZ_AHAM01000039.1"/>
</dbReference>
<proteinExistence type="predicted"/>
<keyword evidence="2" id="KW-0812">Transmembrane</keyword>
<dbReference type="EMBL" id="AHAM01000039">
    <property type="protein sequence ID" value="EHK58156.1"/>
    <property type="molecule type" value="Genomic_DNA"/>
</dbReference>
<reference evidence="3 4" key="1">
    <citation type="journal article" date="2012" name="J. Bacteriol.">
        <title>Draft Genome Sequence of Mesorhizobium alhagi CCNWXJ12-2T, a Novel Salt-Resistant Species Isolated from the Desert of Northwestern China.</title>
        <authorList>
            <person name="Zhou M."/>
            <person name="Chen W."/>
            <person name="Chen H."/>
            <person name="Wei G."/>
        </authorList>
    </citation>
    <scope>NUCLEOTIDE SEQUENCE [LARGE SCALE GENOMIC DNA]</scope>
    <source>
        <strain evidence="3 4">CCNWXJ12-2</strain>
    </source>
</reference>
<dbReference type="OrthoDB" id="8420016at2"/>
<keyword evidence="2" id="KW-0472">Membrane</keyword>
<evidence type="ECO:0000256" key="2">
    <source>
        <dbReference type="SAM" id="Phobius"/>
    </source>
</evidence>
<sequence>RPDEPSSRVATWLGAIIILVFPVLAIGIFEGGYNHVVKNVVYFGFGQPAAIALFPPPTYEMPNDFFFEFTGIAQFPVGILTAFLVLEMLRRGSRCSSRANAHLPQPLNETPGRSRAF</sequence>
<feature type="region of interest" description="Disordered" evidence="1">
    <location>
        <begin position="98"/>
        <end position="117"/>
    </location>
</feature>
<gene>
    <name evidence="3" type="ORF">MAXJ12_06173</name>
</gene>
<dbReference type="AlphaFoldDB" id="H0HM71"/>
<protein>
    <submittedName>
        <fullName evidence="3">Uncharacterized protein</fullName>
    </submittedName>
</protein>
<organism evidence="3 4">
    <name type="scientific">Mesorhizobium alhagi CCNWXJ12-2</name>
    <dbReference type="NCBI Taxonomy" id="1107882"/>
    <lineage>
        <taxon>Bacteria</taxon>
        <taxon>Pseudomonadati</taxon>
        <taxon>Pseudomonadota</taxon>
        <taxon>Alphaproteobacteria</taxon>
        <taxon>Hyphomicrobiales</taxon>
        <taxon>Phyllobacteriaceae</taxon>
        <taxon>Allomesorhizobium</taxon>
    </lineage>
</organism>
<keyword evidence="4" id="KW-1185">Reference proteome</keyword>
<evidence type="ECO:0000313" key="3">
    <source>
        <dbReference type="EMBL" id="EHK58156.1"/>
    </source>
</evidence>
<evidence type="ECO:0000313" key="4">
    <source>
        <dbReference type="Proteomes" id="UP000003250"/>
    </source>
</evidence>
<dbReference type="PATRIC" id="fig|1107882.3.peg.1220"/>
<feature type="transmembrane region" description="Helical" evidence="2">
    <location>
        <begin position="12"/>
        <end position="33"/>
    </location>
</feature>
<keyword evidence="2" id="KW-1133">Transmembrane helix</keyword>
<dbReference type="Proteomes" id="UP000003250">
    <property type="component" value="Unassembled WGS sequence"/>
</dbReference>